<feature type="transmembrane region" description="Helical" evidence="5">
    <location>
        <begin position="706"/>
        <end position="727"/>
    </location>
</feature>
<dbReference type="CDD" id="cd04271">
    <property type="entry name" value="ZnMc_ADAM_fungal"/>
    <property type="match status" value="1"/>
</dbReference>
<evidence type="ECO:0000256" key="2">
    <source>
        <dbReference type="ARBA" id="ARBA00056552"/>
    </source>
</evidence>
<dbReference type="SUPFAM" id="SSF57552">
    <property type="entry name" value="Blood coagulation inhibitor (disintegrin)"/>
    <property type="match status" value="1"/>
</dbReference>
<sequence>MLLLLWRSSVWAVLFASLVLAHSQARNPLTAVSSVRDASINTPAHRVNALQSFELSLSAFKRSFRLKLQPNHDVLADGATVSYLGPDGQVLKTEPIDRMAHKVYAGETWRQNLDGSYAKVGSARLSVYRDGDEPLFEGVLGVEKEHYHIQMAKNYMKTRHLEDPTVQLAGEDYMIIWRDSDLHTESSFHSELKRDVPARSCDHDSLDFNVNPSHPVYRGIGSQDDGTWGFTPISSLFGKRQLDSSTSGNSAGVNLVSTIGSTAGCPSMRKVALVGVATDCSYTATFANETETRQNVINQMNSASEVYEKSFNISLGLANLIVSPQECPGSAPASAPWNVACSDSVDIQDRLNLFSQWRGGRSDNYSHWTLLTNCNSGSAVGLAWLGQACVNTAQNDNTTSTGNGASGSTNVVSGANVVAKTSTEWQVIAHETGHTFGAVHDCTSQTCSDGTSTRQQCCPLSSSTCDAGEKYIMNPSTGVGITAFSACSIGNICSAIGRSSVRTSCLSNNKDVSLITGQQCGNGIVEPGEECDCGGTANCGNDPCCDPTTCKFINGAVCDDANEECCNNCQLASADTVCRASTGVCDPEEKCTGTSPTCPPDVTAPNGQSCGSGLQCASGQCTSRDQQCKSVMGSYTQGNDTYACDSLSCTLSCASPEFGPGVCYGLQQNFLDGTPCGGGGMCSNGQCKGSSFGKEIKSWIDDHKGLVIGIASALGALILLMILSCCWRAFQRRKYGKAAALRPWPGARAYPAVRSGKVGNPSQLYPPPPLMRNGGMYMNGPPPAYPGPGGNMPYPSQSVRYA</sequence>
<dbReference type="GeneID" id="27310759"/>
<dbReference type="FunFam" id="4.10.70.10:FF:000003">
    <property type="entry name" value="Disintegrin and metalloproteinase domain-containing protein 17"/>
    <property type="match status" value="1"/>
</dbReference>
<dbReference type="Gene3D" id="3.40.1620.60">
    <property type="match status" value="1"/>
</dbReference>
<keyword evidence="5" id="KW-0812">Transmembrane</keyword>
<evidence type="ECO:0000256" key="5">
    <source>
        <dbReference type="SAM" id="Phobius"/>
    </source>
</evidence>
<keyword evidence="5" id="KW-1133">Transmembrane helix</keyword>
<keyword evidence="5" id="KW-0472">Membrane</keyword>
<feature type="binding site" evidence="4">
    <location>
        <position position="430"/>
    </location>
    <ligand>
        <name>Zn(2+)</name>
        <dbReference type="ChEBI" id="CHEBI:29105"/>
        <note>catalytic</note>
    </ligand>
</feature>
<comment type="caution">
    <text evidence="4">Lacks conserved residue(s) required for the propagation of feature annotation.</text>
</comment>
<dbReference type="PROSITE" id="PS50214">
    <property type="entry name" value="DISINTEGRIN_2"/>
    <property type="match status" value="1"/>
</dbReference>
<dbReference type="PROSITE" id="PS50215">
    <property type="entry name" value="ADAM_MEPRO"/>
    <property type="match status" value="1"/>
</dbReference>
<dbReference type="InterPro" id="IPR036436">
    <property type="entry name" value="Disintegrin_dom_sf"/>
</dbReference>
<dbReference type="Proteomes" id="UP000053259">
    <property type="component" value="Unassembled WGS sequence"/>
</dbReference>
<dbReference type="SMART" id="SM00050">
    <property type="entry name" value="DISIN"/>
    <property type="match status" value="1"/>
</dbReference>
<feature type="binding site" evidence="4">
    <location>
        <position position="434"/>
    </location>
    <ligand>
        <name>Zn(2+)</name>
        <dbReference type="ChEBI" id="CHEBI:29105"/>
        <note>catalytic</note>
    </ligand>
</feature>
<dbReference type="InterPro" id="IPR034028">
    <property type="entry name" value="ZnMc_ADAM_fungal"/>
</dbReference>
<keyword evidence="4" id="KW-0479">Metal-binding</keyword>
<feature type="signal peptide" evidence="6">
    <location>
        <begin position="1"/>
        <end position="21"/>
    </location>
</feature>
<dbReference type="InParanoid" id="A0A0D1Z037"/>
<organism evidence="9 10">
    <name type="scientific">Verruconis gallopava</name>
    <dbReference type="NCBI Taxonomy" id="253628"/>
    <lineage>
        <taxon>Eukaryota</taxon>
        <taxon>Fungi</taxon>
        <taxon>Dikarya</taxon>
        <taxon>Ascomycota</taxon>
        <taxon>Pezizomycotina</taxon>
        <taxon>Dothideomycetes</taxon>
        <taxon>Pleosporomycetidae</taxon>
        <taxon>Venturiales</taxon>
        <taxon>Sympoventuriaceae</taxon>
        <taxon>Verruconis</taxon>
    </lineage>
</organism>
<dbReference type="OrthoDB" id="5951731at2759"/>
<feature type="binding site" evidence="4">
    <location>
        <position position="440"/>
    </location>
    <ligand>
        <name>Zn(2+)</name>
        <dbReference type="ChEBI" id="CHEBI:29105"/>
        <note>catalytic</note>
    </ligand>
</feature>
<comment type="function">
    <text evidence="2">Probable zinc protease.</text>
</comment>
<dbReference type="AlphaFoldDB" id="A0A0D1Z037"/>
<gene>
    <name evidence="9" type="ORF">PV09_02786</name>
</gene>
<keyword evidence="4" id="KW-0862">Zinc</keyword>
<dbReference type="Gene3D" id="3.40.390.10">
    <property type="entry name" value="Collagenase (Catalytic Domain)"/>
    <property type="match status" value="1"/>
</dbReference>
<dbReference type="Pfam" id="PF01562">
    <property type="entry name" value="Pep_M12B_propep"/>
    <property type="match status" value="1"/>
</dbReference>
<evidence type="ECO:0000256" key="6">
    <source>
        <dbReference type="SAM" id="SignalP"/>
    </source>
</evidence>
<evidence type="ECO:0000313" key="9">
    <source>
        <dbReference type="EMBL" id="KIW06322.1"/>
    </source>
</evidence>
<feature type="domain" description="Disintegrin" evidence="7">
    <location>
        <begin position="517"/>
        <end position="606"/>
    </location>
</feature>
<dbReference type="InterPro" id="IPR002870">
    <property type="entry name" value="Peptidase_M12B_N"/>
</dbReference>
<feature type="domain" description="Peptidase M12B" evidence="8">
    <location>
        <begin position="269"/>
        <end position="492"/>
    </location>
</feature>
<dbReference type="InterPro" id="IPR001590">
    <property type="entry name" value="Peptidase_M12B"/>
</dbReference>
<keyword evidence="10" id="KW-1185">Reference proteome</keyword>
<dbReference type="SUPFAM" id="SSF55486">
    <property type="entry name" value="Metalloproteases ('zincins'), catalytic domain"/>
    <property type="match status" value="1"/>
</dbReference>
<evidence type="ECO:0000256" key="3">
    <source>
        <dbReference type="ARBA" id="ARBA00074021"/>
    </source>
</evidence>
<dbReference type="Gene3D" id="4.10.70.10">
    <property type="entry name" value="Disintegrin domain"/>
    <property type="match status" value="1"/>
</dbReference>
<dbReference type="Pfam" id="PF00200">
    <property type="entry name" value="Disintegrin"/>
    <property type="match status" value="1"/>
</dbReference>
<keyword evidence="1" id="KW-1015">Disulfide bond</keyword>
<feature type="chain" id="PRO_5002247417" description="Disintegrin and metalloproteinase domain-containing protein B" evidence="6">
    <location>
        <begin position="22"/>
        <end position="802"/>
    </location>
</feature>
<reference evidence="9 10" key="1">
    <citation type="submission" date="2015-01" db="EMBL/GenBank/DDBJ databases">
        <title>The Genome Sequence of Ochroconis gallopava CBS43764.</title>
        <authorList>
            <consortium name="The Broad Institute Genomics Platform"/>
            <person name="Cuomo C."/>
            <person name="de Hoog S."/>
            <person name="Gorbushina A."/>
            <person name="Stielow B."/>
            <person name="Teixiera M."/>
            <person name="Abouelleil A."/>
            <person name="Chapman S.B."/>
            <person name="Priest M."/>
            <person name="Young S.K."/>
            <person name="Wortman J."/>
            <person name="Nusbaum C."/>
            <person name="Birren B."/>
        </authorList>
    </citation>
    <scope>NUCLEOTIDE SEQUENCE [LARGE SCALE GENOMIC DNA]</scope>
    <source>
        <strain evidence="9 10">CBS 43764</strain>
    </source>
</reference>
<dbReference type="GO" id="GO:0006508">
    <property type="term" value="P:proteolysis"/>
    <property type="evidence" value="ECO:0007669"/>
    <property type="project" value="InterPro"/>
</dbReference>
<dbReference type="STRING" id="253628.A0A0D1Z037"/>
<evidence type="ECO:0000256" key="1">
    <source>
        <dbReference type="ARBA" id="ARBA00023157"/>
    </source>
</evidence>
<dbReference type="Pfam" id="PF13688">
    <property type="entry name" value="Reprolysin_5"/>
    <property type="match status" value="1"/>
</dbReference>
<dbReference type="VEuPathDB" id="FungiDB:PV09_02786"/>
<evidence type="ECO:0000313" key="10">
    <source>
        <dbReference type="Proteomes" id="UP000053259"/>
    </source>
</evidence>
<accession>A0A0D1Z037</accession>
<dbReference type="GO" id="GO:0046872">
    <property type="term" value="F:metal ion binding"/>
    <property type="evidence" value="ECO:0007669"/>
    <property type="project" value="UniProtKB-KW"/>
</dbReference>
<dbReference type="InterPro" id="IPR001762">
    <property type="entry name" value="Disintegrin_dom"/>
</dbReference>
<dbReference type="EMBL" id="KN847535">
    <property type="protein sequence ID" value="KIW06322.1"/>
    <property type="molecule type" value="Genomic_DNA"/>
</dbReference>
<dbReference type="InterPro" id="IPR024079">
    <property type="entry name" value="MetalloPept_cat_dom_sf"/>
</dbReference>
<dbReference type="GO" id="GO:0004222">
    <property type="term" value="F:metalloendopeptidase activity"/>
    <property type="evidence" value="ECO:0007669"/>
    <property type="project" value="InterPro"/>
</dbReference>
<keyword evidence="6" id="KW-0732">Signal</keyword>
<dbReference type="InterPro" id="IPR006586">
    <property type="entry name" value="ADAM_Cys-rich"/>
</dbReference>
<dbReference type="PANTHER" id="PTHR11905:SF159">
    <property type="entry name" value="ADAM METALLOPROTEASE"/>
    <property type="match status" value="1"/>
</dbReference>
<dbReference type="HOGENOM" id="CLU_012383_1_0_1"/>
<evidence type="ECO:0000259" key="7">
    <source>
        <dbReference type="PROSITE" id="PS50214"/>
    </source>
</evidence>
<evidence type="ECO:0000259" key="8">
    <source>
        <dbReference type="PROSITE" id="PS50215"/>
    </source>
</evidence>
<feature type="active site" evidence="4">
    <location>
        <position position="431"/>
    </location>
</feature>
<name>A0A0D1Z037_9PEZI</name>
<dbReference type="SMART" id="SM00608">
    <property type="entry name" value="ACR"/>
    <property type="match status" value="1"/>
</dbReference>
<protein>
    <recommendedName>
        <fullName evidence="3">Disintegrin and metalloproteinase domain-containing protein B</fullName>
    </recommendedName>
</protein>
<proteinExistence type="predicted"/>
<dbReference type="PANTHER" id="PTHR11905">
    <property type="entry name" value="ADAM A DISINTEGRIN AND METALLOPROTEASE DOMAIN"/>
    <property type="match status" value="1"/>
</dbReference>
<evidence type="ECO:0000256" key="4">
    <source>
        <dbReference type="PROSITE-ProRule" id="PRU00276"/>
    </source>
</evidence>
<dbReference type="RefSeq" id="XP_016216191.1">
    <property type="nucleotide sequence ID" value="XM_016355885.1"/>
</dbReference>